<dbReference type="EMBL" id="SJPO01000005">
    <property type="protein sequence ID" value="TWT76880.1"/>
    <property type="molecule type" value="Genomic_DNA"/>
</dbReference>
<dbReference type="Pfam" id="PF00072">
    <property type="entry name" value="Response_reg"/>
    <property type="match status" value="1"/>
</dbReference>
<dbReference type="SMART" id="SM00065">
    <property type="entry name" value="GAF"/>
    <property type="match status" value="1"/>
</dbReference>
<name>A0A5C5YQ40_9BACT</name>
<evidence type="ECO:0000313" key="7">
    <source>
        <dbReference type="Proteomes" id="UP000318478"/>
    </source>
</evidence>
<dbReference type="SUPFAM" id="SSF52172">
    <property type="entry name" value="CheY-like"/>
    <property type="match status" value="1"/>
</dbReference>
<dbReference type="SMART" id="SM00448">
    <property type="entry name" value="REC"/>
    <property type="match status" value="1"/>
</dbReference>
<dbReference type="Gene3D" id="3.30.450.20">
    <property type="entry name" value="PAS domain"/>
    <property type="match status" value="1"/>
</dbReference>
<keyword evidence="3" id="KW-0418">Kinase</keyword>
<accession>A0A5C5YQ40</accession>
<dbReference type="GO" id="GO:0000160">
    <property type="term" value="P:phosphorelay signal transduction system"/>
    <property type="evidence" value="ECO:0007669"/>
    <property type="project" value="InterPro"/>
</dbReference>
<gene>
    <name evidence="6" type="primary">mprA_1</name>
    <name evidence="6" type="ORF">Pla123a_23040</name>
</gene>
<dbReference type="SUPFAM" id="SSF55785">
    <property type="entry name" value="PYP-like sensor domain (PAS domain)"/>
    <property type="match status" value="1"/>
</dbReference>
<comment type="caution">
    <text evidence="6">The sequence shown here is derived from an EMBL/GenBank/DDBJ whole genome shotgun (WGS) entry which is preliminary data.</text>
</comment>
<feature type="domain" description="Response regulatory" evidence="5">
    <location>
        <begin position="438"/>
        <end position="558"/>
    </location>
</feature>
<evidence type="ECO:0000259" key="5">
    <source>
        <dbReference type="PROSITE" id="PS50110"/>
    </source>
</evidence>
<dbReference type="Gene3D" id="3.40.50.2300">
    <property type="match status" value="1"/>
</dbReference>
<proteinExistence type="predicted"/>
<dbReference type="InterPro" id="IPR003018">
    <property type="entry name" value="GAF"/>
</dbReference>
<dbReference type="PANTHER" id="PTHR44591:SF3">
    <property type="entry name" value="RESPONSE REGULATORY DOMAIN-CONTAINING PROTEIN"/>
    <property type="match status" value="1"/>
</dbReference>
<dbReference type="InterPro" id="IPR001789">
    <property type="entry name" value="Sig_transdc_resp-reg_receiver"/>
</dbReference>
<dbReference type="CDD" id="cd00156">
    <property type="entry name" value="REC"/>
    <property type="match status" value="1"/>
</dbReference>
<evidence type="ECO:0000256" key="3">
    <source>
        <dbReference type="ARBA" id="ARBA00022777"/>
    </source>
</evidence>
<evidence type="ECO:0000256" key="4">
    <source>
        <dbReference type="PROSITE-ProRule" id="PRU00169"/>
    </source>
</evidence>
<dbReference type="PROSITE" id="PS50110">
    <property type="entry name" value="RESPONSE_REGULATORY"/>
    <property type="match status" value="1"/>
</dbReference>
<evidence type="ECO:0000256" key="2">
    <source>
        <dbReference type="ARBA" id="ARBA00022679"/>
    </source>
</evidence>
<keyword evidence="2" id="KW-0808">Transferase</keyword>
<feature type="modified residue" description="4-aspartylphosphate" evidence="4">
    <location>
        <position position="491"/>
    </location>
</feature>
<dbReference type="Pfam" id="PF13185">
    <property type="entry name" value="GAF_2"/>
    <property type="match status" value="1"/>
</dbReference>
<dbReference type="InterPro" id="IPR050595">
    <property type="entry name" value="Bact_response_regulator"/>
</dbReference>
<protein>
    <submittedName>
        <fullName evidence="6">Response regulator MprA</fullName>
    </submittedName>
</protein>
<keyword evidence="1 4" id="KW-0597">Phosphoprotein</keyword>
<dbReference type="InterPro" id="IPR029016">
    <property type="entry name" value="GAF-like_dom_sf"/>
</dbReference>
<dbReference type="SUPFAM" id="SSF55781">
    <property type="entry name" value="GAF domain-like"/>
    <property type="match status" value="1"/>
</dbReference>
<dbReference type="InterPro" id="IPR035965">
    <property type="entry name" value="PAS-like_dom_sf"/>
</dbReference>
<dbReference type="GO" id="GO:0016301">
    <property type="term" value="F:kinase activity"/>
    <property type="evidence" value="ECO:0007669"/>
    <property type="project" value="UniProtKB-KW"/>
</dbReference>
<evidence type="ECO:0000313" key="6">
    <source>
        <dbReference type="EMBL" id="TWT76880.1"/>
    </source>
</evidence>
<evidence type="ECO:0000256" key="1">
    <source>
        <dbReference type="ARBA" id="ARBA00022553"/>
    </source>
</evidence>
<organism evidence="6 7">
    <name type="scientific">Posidoniimonas polymericola</name>
    <dbReference type="NCBI Taxonomy" id="2528002"/>
    <lineage>
        <taxon>Bacteria</taxon>
        <taxon>Pseudomonadati</taxon>
        <taxon>Planctomycetota</taxon>
        <taxon>Planctomycetia</taxon>
        <taxon>Pirellulales</taxon>
        <taxon>Lacipirellulaceae</taxon>
        <taxon>Posidoniimonas</taxon>
    </lineage>
</organism>
<keyword evidence="7" id="KW-1185">Reference proteome</keyword>
<dbReference type="Proteomes" id="UP000318478">
    <property type="component" value="Unassembled WGS sequence"/>
</dbReference>
<dbReference type="Gene3D" id="3.30.450.40">
    <property type="match status" value="1"/>
</dbReference>
<reference evidence="6 7" key="1">
    <citation type="submission" date="2019-02" db="EMBL/GenBank/DDBJ databases">
        <title>Deep-cultivation of Planctomycetes and their phenomic and genomic characterization uncovers novel biology.</title>
        <authorList>
            <person name="Wiegand S."/>
            <person name="Jogler M."/>
            <person name="Boedeker C."/>
            <person name="Pinto D."/>
            <person name="Vollmers J."/>
            <person name="Rivas-Marin E."/>
            <person name="Kohn T."/>
            <person name="Peeters S.H."/>
            <person name="Heuer A."/>
            <person name="Rast P."/>
            <person name="Oberbeckmann S."/>
            <person name="Bunk B."/>
            <person name="Jeske O."/>
            <person name="Meyerdierks A."/>
            <person name="Storesund J.E."/>
            <person name="Kallscheuer N."/>
            <person name="Luecker S."/>
            <person name="Lage O.M."/>
            <person name="Pohl T."/>
            <person name="Merkel B.J."/>
            <person name="Hornburger P."/>
            <person name="Mueller R.-W."/>
            <person name="Bruemmer F."/>
            <person name="Labrenz M."/>
            <person name="Spormann A.M."/>
            <person name="Op Den Camp H."/>
            <person name="Overmann J."/>
            <person name="Amann R."/>
            <person name="Jetten M.S.M."/>
            <person name="Mascher T."/>
            <person name="Medema M.H."/>
            <person name="Devos D.P."/>
            <person name="Kaster A.-K."/>
            <person name="Ovreas L."/>
            <person name="Rohde M."/>
            <person name="Galperin M.Y."/>
            <person name="Jogler C."/>
        </authorList>
    </citation>
    <scope>NUCLEOTIDE SEQUENCE [LARGE SCALE GENOMIC DNA]</scope>
    <source>
        <strain evidence="6 7">Pla123a</strain>
    </source>
</reference>
<sequence length="570" mass="62597">MLCLGSAERSAANLRDCFEQPNVEVVNVSSPVRALALLTKGDFSAVYADTEMFARALDPGRLLQNERILQGMPDGVVLLNTENIVIWGNGKLREWTGEQSVLGRNFYALLGNPEILGPDFCPFHTAFASGRPSASTLQSDDNTYYRVHAAPIIDIDSGRAEHLVVTIRDVSDEMLQQQKIAAIHQAGVELADLTTDEVAEMDVQERIDLLKENILHCTQAVLNFDVVEIRMLNQDTGTLQPLLAVGMKPEAETRQLTASDRDNGVTGFVAATGKSYLCEDISEDPLYIEGAQDARSSLTVPLMLHDQVIGTFNVESPETAAFTESDRQFLEIFARDLAVALNTLELLAAEKATTAAASVEAIHSAVAIPVDEILNDAVNVMERYIGHEPDVAERLHRILRNARDIKQVIQKVGQSLAPIEARAAGSRIEPHPVLAGKRVLVVDEDDTVRSAAHDLLERYLCVVETAHDGNEAIYMVRNLGPGHEYDAILVDIRLPDMSGFELLTKLQEHIDIGTMILMTGFGYDPGHSIVNARKAGLKAVLYKPFRLDQLLQTVEQIVSDHQRATPQAES</sequence>
<dbReference type="AlphaFoldDB" id="A0A5C5YQ40"/>
<dbReference type="PANTHER" id="PTHR44591">
    <property type="entry name" value="STRESS RESPONSE REGULATOR PROTEIN 1"/>
    <property type="match status" value="1"/>
</dbReference>
<dbReference type="InterPro" id="IPR011006">
    <property type="entry name" value="CheY-like_superfamily"/>
</dbReference>